<dbReference type="InterPro" id="IPR000718">
    <property type="entry name" value="Peptidase_M13"/>
</dbReference>
<dbReference type="SUPFAM" id="SSF55486">
    <property type="entry name" value="Metalloproteases ('zincins'), catalytic domain"/>
    <property type="match status" value="1"/>
</dbReference>
<gene>
    <name evidence="2" type="ORF">CUNI_LOCUS22320</name>
</gene>
<feature type="domain" description="Peptidase M13 N-terminal" evidence="1">
    <location>
        <begin position="46"/>
        <end position="187"/>
    </location>
</feature>
<dbReference type="Proteomes" id="UP000678393">
    <property type="component" value="Unassembled WGS sequence"/>
</dbReference>
<dbReference type="Pfam" id="PF05649">
    <property type="entry name" value="Peptidase_M13_N"/>
    <property type="match status" value="1"/>
</dbReference>
<organism evidence="2 3">
    <name type="scientific">Candidula unifasciata</name>
    <dbReference type="NCBI Taxonomy" id="100452"/>
    <lineage>
        <taxon>Eukaryota</taxon>
        <taxon>Metazoa</taxon>
        <taxon>Spiralia</taxon>
        <taxon>Lophotrochozoa</taxon>
        <taxon>Mollusca</taxon>
        <taxon>Gastropoda</taxon>
        <taxon>Heterobranchia</taxon>
        <taxon>Euthyneura</taxon>
        <taxon>Panpulmonata</taxon>
        <taxon>Eupulmonata</taxon>
        <taxon>Stylommatophora</taxon>
        <taxon>Helicina</taxon>
        <taxon>Helicoidea</taxon>
        <taxon>Geomitridae</taxon>
        <taxon>Candidula</taxon>
    </lineage>
</organism>
<name>A0A8S4AAI2_9EUPU</name>
<evidence type="ECO:0000259" key="1">
    <source>
        <dbReference type="Pfam" id="PF05649"/>
    </source>
</evidence>
<dbReference type="Gene3D" id="1.10.1380.10">
    <property type="entry name" value="Neutral endopeptidase , domain2"/>
    <property type="match status" value="1"/>
</dbReference>
<evidence type="ECO:0000313" key="2">
    <source>
        <dbReference type="EMBL" id="CAG5136762.1"/>
    </source>
</evidence>
<dbReference type="InterPro" id="IPR024079">
    <property type="entry name" value="MetalloPept_cat_dom_sf"/>
</dbReference>
<dbReference type="GO" id="GO:0016485">
    <property type="term" value="P:protein processing"/>
    <property type="evidence" value="ECO:0007669"/>
    <property type="project" value="TreeGrafter"/>
</dbReference>
<proteinExistence type="predicted"/>
<protein>
    <recommendedName>
        <fullName evidence="1">Peptidase M13 N-terminal domain-containing protein</fullName>
    </recommendedName>
</protein>
<dbReference type="PANTHER" id="PTHR11733">
    <property type="entry name" value="ZINC METALLOPROTEASE FAMILY M13 NEPRILYSIN-RELATED"/>
    <property type="match status" value="1"/>
</dbReference>
<dbReference type="EMBL" id="CAJHNH020008568">
    <property type="protein sequence ID" value="CAG5136762.1"/>
    <property type="molecule type" value="Genomic_DNA"/>
</dbReference>
<keyword evidence="3" id="KW-1185">Reference proteome</keyword>
<reference evidence="2" key="1">
    <citation type="submission" date="2021-04" db="EMBL/GenBank/DDBJ databases">
        <authorList>
            <consortium name="Molecular Ecology Group"/>
        </authorList>
    </citation>
    <scope>NUCLEOTIDE SEQUENCE</scope>
</reference>
<evidence type="ECO:0000313" key="3">
    <source>
        <dbReference type="Proteomes" id="UP000678393"/>
    </source>
</evidence>
<dbReference type="GO" id="GO:0005886">
    <property type="term" value="C:plasma membrane"/>
    <property type="evidence" value="ECO:0007669"/>
    <property type="project" value="TreeGrafter"/>
</dbReference>
<dbReference type="GO" id="GO:0004222">
    <property type="term" value="F:metalloendopeptidase activity"/>
    <property type="evidence" value="ECO:0007669"/>
    <property type="project" value="InterPro"/>
</dbReference>
<dbReference type="InterPro" id="IPR042089">
    <property type="entry name" value="Peptidase_M13_dom_2"/>
</dbReference>
<sequence length="208" mass="23745">MALLIDALDDDKNDARSSATSSVCLTEECVTAAARISSSLDQGAKPCDDFYQFACGGWVEKNLVPENKMSVTFLWQFQNQIDVIIKNFLEADTDSLNLRSFREAKIFYKSCMNESQINSVNIKDLSQSLRNLGGLPLITPDWTEEKFNLMHALTTMTELQTQPFLDLTVEMDPNNNNNKILKVRDSQQWLQHLLVYHSAVFFVQLYFL</sequence>
<dbReference type="PROSITE" id="PS51885">
    <property type="entry name" value="NEPRILYSIN"/>
    <property type="match status" value="1"/>
</dbReference>
<dbReference type="Gene3D" id="3.40.390.10">
    <property type="entry name" value="Collagenase (Catalytic Domain)"/>
    <property type="match status" value="1"/>
</dbReference>
<dbReference type="AlphaFoldDB" id="A0A8S4AAI2"/>
<comment type="caution">
    <text evidence="2">The sequence shown here is derived from an EMBL/GenBank/DDBJ whole genome shotgun (WGS) entry which is preliminary data.</text>
</comment>
<dbReference type="OrthoDB" id="6160024at2759"/>
<accession>A0A8S4AAI2</accession>
<dbReference type="PANTHER" id="PTHR11733:SF133">
    <property type="entry name" value="PHOSPHATE-REGULATING NEUTRAL ENDOPEPTIDASE PHEX"/>
    <property type="match status" value="1"/>
</dbReference>
<dbReference type="InterPro" id="IPR008753">
    <property type="entry name" value="Peptidase_M13_N"/>
</dbReference>